<dbReference type="AlphaFoldDB" id="A0A9W8DIS1"/>
<feature type="non-terminal residue" evidence="2">
    <location>
        <position position="1"/>
    </location>
</feature>
<proteinExistence type="predicted"/>
<dbReference type="Proteomes" id="UP001150538">
    <property type="component" value="Unassembled WGS sequence"/>
</dbReference>
<gene>
    <name evidence="2" type="ORF">H4219_006394</name>
</gene>
<sequence length="103" mass="11659">STESKNEASSPHPKPYSCSQHAFAQRNGMIQDYLETYQPNTFISAINTSIRSLKCGQKHQLFHTLVPENSNTTTMQFNEPTTTDSNEMMDSGMMEQDESMECN</sequence>
<evidence type="ECO:0000313" key="3">
    <source>
        <dbReference type="Proteomes" id="UP001150538"/>
    </source>
</evidence>
<protein>
    <submittedName>
        <fullName evidence="2">Uncharacterized protein</fullName>
    </submittedName>
</protein>
<accession>A0A9W8DIS1</accession>
<evidence type="ECO:0000256" key="1">
    <source>
        <dbReference type="SAM" id="MobiDB-lite"/>
    </source>
</evidence>
<keyword evidence="3" id="KW-1185">Reference proteome</keyword>
<feature type="compositionally biased region" description="Polar residues" evidence="1">
    <location>
        <begin position="70"/>
        <end position="88"/>
    </location>
</feature>
<feature type="region of interest" description="Disordered" evidence="1">
    <location>
        <begin position="70"/>
        <end position="89"/>
    </location>
</feature>
<feature type="region of interest" description="Disordered" evidence="1">
    <location>
        <begin position="1"/>
        <end position="20"/>
    </location>
</feature>
<evidence type="ECO:0000313" key="2">
    <source>
        <dbReference type="EMBL" id="KAJ1909507.1"/>
    </source>
</evidence>
<dbReference type="EMBL" id="JANBPU010000738">
    <property type="protein sequence ID" value="KAJ1909507.1"/>
    <property type="molecule type" value="Genomic_DNA"/>
</dbReference>
<name>A0A9W8DIS1_9FUNG</name>
<comment type="caution">
    <text evidence="2">The sequence shown here is derived from an EMBL/GenBank/DDBJ whole genome shotgun (WGS) entry which is preliminary data.</text>
</comment>
<reference evidence="2" key="1">
    <citation type="submission" date="2022-07" db="EMBL/GenBank/DDBJ databases">
        <title>Phylogenomic reconstructions and comparative analyses of Kickxellomycotina fungi.</title>
        <authorList>
            <person name="Reynolds N.K."/>
            <person name="Stajich J.E."/>
            <person name="Barry K."/>
            <person name="Grigoriev I.V."/>
            <person name="Crous P."/>
            <person name="Smith M.E."/>
        </authorList>
    </citation>
    <scope>NUCLEOTIDE SEQUENCE</scope>
    <source>
        <strain evidence="2">NBRC 100468</strain>
    </source>
</reference>
<organism evidence="2 3">
    <name type="scientific">Mycoemilia scoparia</name>
    <dbReference type="NCBI Taxonomy" id="417184"/>
    <lineage>
        <taxon>Eukaryota</taxon>
        <taxon>Fungi</taxon>
        <taxon>Fungi incertae sedis</taxon>
        <taxon>Zoopagomycota</taxon>
        <taxon>Kickxellomycotina</taxon>
        <taxon>Kickxellomycetes</taxon>
        <taxon>Kickxellales</taxon>
        <taxon>Kickxellaceae</taxon>
        <taxon>Mycoemilia</taxon>
    </lineage>
</organism>